<evidence type="ECO:0000313" key="3">
    <source>
        <dbReference type="Proteomes" id="UP000279833"/>
    </source>
</evidence>
<sequence>MTTNRPVSFLSTSRRILLKIDNQVKADVYPPKLLTLPTGVKPINQNPTIINKVDATQLQEKSMIGHIYGLGTLNNPIDLINKKAYTENGIFIECTTSCATSVKGIYWKAKNSVSFHDYFYYLYYYIAIHVKLLNYFRFVFY</sequence>
<name>A0A183KI67_9TREM</name>
<keyword evidence="1" id="KW-0812">Transmembrane</keyword>
<proteinExistence type="predicted"/>
<dbReference type="EMBL" id="UZAK01036959">
    <property type="protein sequence ID" value="VDP57242.1"/>
    <property type="molecule type" value="Genomic_DNA"/>
</dbReference>
<evidence type="ECO:0000313" key="2">
    <source>
        <dbReference type="EMBL" id="VDP57242.1"/>
    </source>
</evidence>
<evidence type="ECO:0000313" key="4">
    <source>
        <dbReference type="WBParaSite" id="SCUD_0001472501-mRNA-1"/>
    </source>
</evidence>
<accession>A0A183KI67</accession>
<keyword evidence="1" id="KW-1133">Transmembrane helix</keyword>
<organism evidence="4">
    <name type="scientific">Schistosoma curassoni</name>
    <dbReference type="NCBI Taxonomy" id="6186"/>
    <lineage>
        <taxon>Eukaryota</taxon>
        <taxon>Metazoa</taxon>
        <taxon>Spiralia</taxon>
        <taxon>Lophotrochozoa</taxon>
        <taxon>Platyhelminthes</taxon>
        <taxon>Trematoda</taxon>
        <taxon>Digenea</taxon>
        <taxon>Strigeidida</taxon>
        <taxon>Schistosomatoidea</taxon>
        <taxon>Schistosomatidae</taxon>
        <taxon>Schistosoma</taxon>
    </lineage>
</organism>
<reference evidence="2 3" key="2">
    <citation type="submission" date="2018-11" db="EMBL/GenBank/DDBJ databases">
        <authorList>
            <consortium name="Pathogen Informatics"/>
        </authorList>
    </citation>
    <scope>NUCLEOTIDE SEQUENCE [LARGE SCALE GENOMIC DNA]</scope>
    <source>
        <strain evidence="2">Dakar</strain>
        <strain evidence="3">Dakar, Senegal</strain>
    </source>
</reference>
<evidence type="ECO:0000256" key="1">
    <source>
        <dbReference type="SAM" id="Phobius"/>
    </source>
</evidence>
<keyword evidence="1" id="KW-0472">Membrane</keyword>
<gene>
    <name evidence="2" type="ORF">SCUD_LOCUS14722</name>
</gene>
<dbReference type="AlphaFoldDB" id="A0A183KI67"/>
<keyword evidence="3" id="KW-1185">Reference proteome</keyword>
<feature type="transmembrane region" description="Helical" evidence="1">
    <location>
        <begin position="118"/>
        <end position="136"/>
    </location>
</feature>
<dbReference type="WBParaSite" id="SCUD_0001472501-mRNA-1">
    <property type="protein sequence ID" value="SCUD_0001472501-mRNA-1"/>
    <property type="gene ID" value="SCUD_0001472501"/>
</dbReference>
<reference evidence="4" key="1">
    <citation type="submission" date="2016-06" db="UniProtKB">
        <authorList>
            <consortium name="WormBaseParasite"/>
        </authorList>
    </citation>
    <scope>IDENTIFICATION</scope>
</reference>
<dbReference type="Proteomes" id="UP000279833">
    <property type="component" value="Unassembled WGS sequence"/>
</dbReference>
<protein>
    <submittedName>
        <fullName evidence="2 4">Uncharacterized protein</fullName>
    </submittedName>
</protein>